<comment type="caution">
    <text evidence="2">The sequence shown here is derived from an EMBL/GenBank/DDBJ whole genome shotgun (WGS) entry which is preliminary data.</text>
</comment>
<name>A0A133PGX0_9FIRM</name>
<reference evidence="2 3" key="1">
    <citation type="submission" date="2016-01" db="EMBL/GenBank/DDBJ databases">
        <authorList>
            <person name="Oliw E.H."/>
        </authorList>
    </citation>
    <scope>NUCLEOTIDE SEQUENCE [LARGE SCALE GENOMIC DNA]</scope>
    <source>
        <strain evidence="2 3">CMW7756A</strain>
    </source>
</reference>
<feature type="transmembrane region" description="Helical" evidence="1">
    <location>
        <begin position="20"/>
        <end position="36"/>
    </location>
</feature>
<protein>
    <submittedName>
        <fullName evidence="2">TIGR02206 family protein</fullName>
    </submittedName>
</protein>
<accession>A0A133PGX0</accession>
<feature type="transmembrane region" description="Helical" evidence="1">
    <location>
        <begin position="206"/>
        <end position="228"/>
    </location>
</feature>
<organism evidence="2">
    <name type="scientific">Peptoniphilus harei</name>
    <dbReference type="NCBI Taxonomy" id="54005"/>
    <lineage>
        <taxon>Bacteria</taxon>
        <taxon>Bacillati</taxon>
        <taxon>Bacillota</taxon>
        <taxon>Tissierellia</taxon>
        <taxon>Tissierellales</taxon>
        <taxon>Peptoniphilaceae</taxon>
        <taxon>Peptoniphilus</taxon>
    </lineage>
</organism>
<dbReference type="Pfam" id="PF14808">
    <property type="entry name" value="TMEM164"/>
    <property type="match status" value="1"/>
</dbReference>
<feature type="transmembrane region" description="Helical" evidence="1">
    <location>
        <begin position="125"/>
        <end position="147"/>
    </location>
</feature>
<evidence type="ECO:0000313" key="2">
    <source>
        <dbReference type="EMBL" id="KXA27817.1"/>
    </source>
</evidence>
<dbReference type="EMBL" id="LRQE01000050">
    <property type="protein sequence ID" value="KXA27817.1"/>
    <property type="molecule type" value="Genomic_DNA"/>
</dbReference>
<dbReference type="AlphaFoldDB" id="A0A133PGX0"/>
<sequence>MRNFWDLDYGEVGFKFFGTYHYACLAIIFIFGIILYRPWRESKNFRRFLALMPISLEMIRLIAVLIDGHYDSSYLPFHLCLIGAQFMAVDAFVDRKFIKACLYYLFMPAAILSLFTPGWDQVNKYSYVAIISWIIHGINAFYPIYLVISKEYLPKIRDIIYPIIFILVTLPIIKVLNKKLDANYYFIEEPYEGSALATIKDVFPNYVVGLFIVTVFVMVLTFFIYWIISKLKKDQLPKLK</sequence>
<dbReference type="RefSeq" id="WP_060800779.1">
    <property type="nucleotide sequence ID" value="NZ_KQ957105.1"/>
</dbReference>
<evidence type="ECO:0000313" key="3">
    <source>
        <dbReference type="Proteomes" id="UP000070174"/>
    </source>
</evidence>
<dbReference type="PATRIC" id="fig|54005.3.peg.1851"/>
<feature type="transmembrane region" description="Helical" evidence="1">
    <location>
        <begin position="159"/>
        <end position="176"/>
    </location>
</feature>
<gene>
    <name evidence="2" type="ORF">HMPREF3229_01888</name>
</gene>
<feature type="transmembrane region" description="Helical" evidence="1">
    <location>
        <begin position="100"/>
        <end position="119"/>
    </location>
</feature>
<feature type="transmembrane region" description="Helical" evidence="1">
    <location>
        <begin position="48"/>
        <end position="66"/>
    </location>
</feature>
<feature type="transmembrane region" description="Helical" evidence="1">
    <location>
        <begin position="72"/>
        <end position="93"/>
    </location>
</feature>
<keyword evidence="1" id="KW-0472">Membrane</keyword>
<keyword evidence="1" id="KW-0812">Transmembrane</keyword>
<evidence type="ECO:0000256" key="1">
    <source>
        <dbReference type="SAM" id="Phobius"/>
    </source>
</evidence>
<keyword evidence="1" id="KW-1133">Transmembrane helix</keyword>
<dbReference type="Proteomes" id="UP000070174">
    <property type="component" value="Unassembled WGS sequence"/>
</dbReference>
<proteinExistence type="predicted"/>